<evidence type="ECO:0000256" key="6">
    <source>
        <dbReference type="ARBA" id="ARBA00023136"/>
    </source>
</evidence>
<comment type="caution">
    <text evidence="9">The sequence shown here is derived from an EMBL/GenBank/DDBJ whole genome shotgun (WGS) entry which is preliminary data.</text>
</comment>
<keyword evidence="10" id="KW-1185">Reference proteome</keyword>
<dbReference type="GO" id="GO:0005886">
    <property type="term" value="C:plasma membrane"/>
    <property type="evidence" value="ECO:0007669"/>
    <property type="project" value="UniProtKB-SubCell"/>
</dbReference>
<dbReference type="InterPro" id="IPR020846">
    <property type="entry name" value="MFS_dom"/>
</dbReference>
<protein>
    <submittedName>
        <fullName evidence="9">MFS transporter</fullName>
    </submittedName>
</protein>
<evidence type="ECO:0000256" key="1">
    <source>
        <dbReference type="ARBA" id="ARBA00004651"/>
    </source>
</evidence>
<evidence type="ECO:0000313" key="9">
    <source>
        <dbReference type="EMBL" id="PZF80272.1"/>
    </source>
</evidence>
<dbReference type="PANTHER" id="PTHR42718:SF39">
    <property type="entry name" value="ACTINORHODIN TRANSPORTER-RELATED"/>
    <property type="match status" value="1"/>
</dbReference>
<feature type="transmembrane region" description="Helical" evidence="7">
    <location>
        <begin position="84"/>
        <end position="102"/>
    </location>
</feature>
<evidence type="ECO:0000256" key="2">
    <source>
        <dbReference type="ARBA" id="ARBA00022448"/>
    </source>
</evidence>
<dbReference type="RefSeq" id="WP_111257723.1">
    <property type="nucleotide sequence ID" value="NZ_POTW01000094.1"/>
</dbReference>
<dbReference type="InterPro" id="IPR036259">
    <property type="entry name" value="MFS_trans_sf"/>
</dbReference>
<dbReference type="PRINTS" id="PR01036">
    <property type="entry name" value="TCRTETB"/>
</dbReference>
<dbReference type="GO" id="GO:0022857">
    <property type="term" value="F:transmembrane transporter activity"/>
    <property type="evidence" value="ECO:0007669"/>
    <property type="project" value="InterPro"/>
</dbReference>
<name>A0A2W2B2N5_9ACTN</name>
<dbReference type="PANTHER" id="PTHR42718">
    <property type="entry name" value="MAJOR FACILITATOR SUPERFAMILY MULTIDRUG TRANSPORTER MFSC"/>
    <property type="match status" value="1"/>
</dbReference>
<feature type="transmembrane region" description="Helical" evidence="7">
    <location>
        <begin position="176"/>
        <end position="194"/>
    </location>
</feature>
<dbReference type="AlphaFoldDB" id="A0A2W2B2N5"/>
<sequence>MTAADHPQAPDRRRWLALAVVLTAGFMDLLDVTIVNVALPSIQRDLGAGYAELEWIVAAYVLGFAATLITGGRLGDIAGRKRMFLVGVAGFTVASALCGLATGPATLVAARFLQGAVAGLMVPQILATIHVTFPPAERAKAFGLWGGVMGSASAAGLIFGGLLVEADLLGLGWRPIFLVNIPVGVAALVVAWFVVPESRSPAAPRLDLPGVVLAVTAVLMLVYPLTEGRRLGWPPWTFLVLAGGVALLAVFAGYERWRTRTAGSPLVDLELFRRRGFTAGMLAWLIFWIALGGFFLVWTLYLQVGLGWPALRAGLTAVSFALGAMAAAGLSVQVLTPRFGRRVLMAGALLNGAGFGAYAWVIAGRGPDVEPWHMIAPLVVAGVGFGLIVAPMIDLVLTGVPVRAAGSASGLLNTTTQVGMAFGVALAGVLYFGQIDDHSGHGVAEVTPALQDELAAAGVPAAERDGIVAGLAACVRDWSAAVDPTEPPASCRSDAAAGPDEVRDVVARAAERANAYNAARAFGVTLWCAAGILAVVLAALFALPRRVRPRDLGAELAADVAGPPVRTGRAPGDRP</sequence>
<feature type="transmembrane region" description="Helical" evidence="7">
    <location>
        <begin position="410"/>
        <end position="432"/>
    </location>
</feature>
<keyword evidence="6 7" id="KW-0472">Membrane</keyword>
<feature type="transmembrane region" description="Helical" evidence="7">
    <location>
        <begin position="521"/>
        <end position="543"/>
    </location>
</feature>
<keyword evidence="5 7" id="KW-1133">Transmembrane helix</keyword>
<dbReference type="InterPro" id="IPR011701">
    <property type="entry name" value="MFS"/>
</dbReference>
<dbReference type="Gene3D" id="1.20.1720.10">
    <property type="entry name" value="Multidrug resistance protein D"/>
    <property type="match status" value="1"/>
</dbReference>
<keyword evidence="4 7" id="KW-0812">Transmembrane</keyword>
<dbReference type="CDD" id="cd17321">
    <property type="entry name" value="MFS_MMR_MDR_like"/>
    <property type="match status" value="1"/>
</dbReference>
<feature type="transmembrane region" description="Helical" evidence="7">
    <location>
        <begin position="281"/>
        <end position="301"/>
    </location>
</feature>
<evidence type="ECO:0000256" key="3">
    <source>
        <dbReference type="ARBA" id="ARBA00022475"/>
    </source>
</evidence>
<feature type="transmembrane region" description="Helical" evidence="7">
    <location>
        <begin position="55"/>
        <end position="72"/>
    </location>
</feature>
<dbReference type="PROSITE" id="PS50850">
    <property type="entry name" value="MFS"/>
    <property type="match status" value="1"/>
</dbReference>
<feature type="transmembrane region" description="Helical" evidence="7">
    <location>
        <begin position="236"/>
        <end position="254"/>
    </location>
</feature>
<feature type="transmembrane region" description="Helical" evidence="7">
    <location>
        <begin position="343"/>
        <end position="363"/>
    </location>
</feature>
<dbReference type="Pfam" id="PF07690">
    <property type="entry name" value="MFS_1"/>
    <property type="match status" value="1"/>
</dbReference>
<dbReference type="EMBL" id="POTW01000094">
    <property type="protein sequence ID" value="PZF80272.1"/>
    <property type="molecule type" value="Genomic_DNA"/>
</dbReference>
<evidence type="ECO:0000256" key="4">
    <source>
        <dbReference type="ARBA" id="ARBA00022692"/>
    </source>
</evidence>
<feature type="transmembrane region" description="Helical" evidence="7">
    <location>
        <begin position="313"/>
        <end position="336"/>
    </location>
</feature>
<feature type="transmembrane region" description="Helical" evidence="7">
    <location>
        <begin position="375"/>
        <end position="398"/>
    </location>
</feature>
<feature type="transmembrane region" description="Helical" evidence="7">
    <location>
        <begin position="206"/>
        <end position="224"/>
    </location>
</feature>
<feature type="domain" description="Major facilitator superfamily (MFS) profile" evidence="8">
    <location>
        <begin position="17"/>
        <end position="547"/>
    </location>
</feature>
<dbReference type="Proteomes" id="UP000248764">
    <property type="component" value="Unassembled WGS sequence"/>
</dbReference>
<accession>A0A2W2B2N5</accession>
<dbReference type="SUPFAM" id="SSF103473">
    <property type="entry name" value="MFS general substrate transporter"/>
    <property type="match status" value="1"/>
</dbReference>
<feature type="transmembrane region" description="Helical" evidence="7">
    <location>
        <begin position="108"/>
        <end position="129"/>
    </location>
</feature>
<dbReference type="InterPro" id="IPR004638">
    <property type="entry name" value="EmrB-like"/>
</dbReference>
<reference evidence="9 10" key="1">
    <citation type="submission" date="2018-01" db="EMBL/GenBank/DDBJ databases">
        <title>Draft genome sequence of Jiangella sp. GTF31.</title>
        <authorList>
            <person name="Sahin N."/>
            <person name="Ay H."/>
            <person name="Saygin H."/>
        </authorList>
    </citation>
    <scope>NUCLEOTIDE SEQUENCE [LARGE SCALE GENOMIC DNA]</scope>
    <source>
        <strain evidence="9 10">GTF31</strain>
    </source>
</reference>
<dbReference type="NCBIfam" id="TIGR00711">
    <property type="entry name" value="efflux_EmrB"/>
    <property type="match status" value="1"/>
</dbReference>
<evidence type="ECO:0000259" key="8">
    <source>
        <dbReference type="PROSITE" id="PS50850"/>
    </source>
</evidence>
<proteinExistence type="predicted"/>
<feature type="transmembrane region" description="Helical" evidence="7">
    <location>
        <begin position="141"/>
        <end position="164"/>
    </location>
</feature>
<evidence type="ECO:0000313" key="10">
    <source>
        <dbReference type="Proteomes" id="UP000248764"/>
    </source>
</evidence>
<evidence type="ECO:0000256" key="7">
    <source>
        <dbReference type="SAM" id="Phobius"/>
    </source>
</evidence>
<keyword evidence="3" id="KW-1003">Cell membrane</keyword>
<dbReference type="Gene3D" id="1.20.1250.20">
    <property type="entry name" value="MFS general substrate transporter like domains"/>
    <property type="match status" value="1"/>
</dbReference>
<keyword evidence="2" id="KW-0813">Transport</keyword>
<feature type="transmembrane region" description="Helical" evidence="7">
    <location>
        <begin position="15"/>
        <end position="35"/>
    </location>
</feature>
<evidence type="ECO:0000256" key="5">
    <source>
        <dbReference type="ARBA" id="ARBA00022989"/>
    </source>
</evidence>
<gene>
    <name evidence="9" type="ORF">C1I92_26960</name>
</gene>
<organism evidence="9 10">
    <name type="scientific">Jiangella anatolica</name>
    <dbReference type="NCBI Taxonomy" id="2670374"/>
    <lineage>
        <taxon>Bacteria</taxon>
        <taxon>Bacillati</taxon>
        <taxon>Actinomycetota</taxon>
        <taxon>Actinomycetes</taxon>
        <taxon>Jiangellales</taxon>
        <taxon>Jiangellaceae</taxon>
        <taxon>Jiangella</taxon>
    </lineage>
</organism>
<comment type="subcellular location">
    <subcellularLocation>
        <location evidence="1">Cell membrane</location>
        <topology evidence="1">Multi-pass membrane protein</topology>
    </subcellularLocation>
</comment>